<dbReference type="PANTHER" id="PTHR46825:SF12">
    <property type="entry name" value="PENICILLIN-BINDING PROTEIN 4"/>
    <property type="match status" value="1"/>
</dbReference>
<dbReference type="InterPro" id="IPR050491">
    <property type="entry name" value="AmpC-like"/>
</dbReference>
<organism evidence="3 4">
    <name type="scientific">Xanthomonas bonasiae</name>
    <dbReference type="NCBI Taxonomy" id="2810351"/>
    <lineage>
        <taxon>Bacteria</taxon>
        <taxon>Pseudomonadati</taxon>
        <taxon>Pseudomonadota</taxon>
        <taxon>Gammaproteobacteria</taxon>
        <taxon>Lysobacterales</taxon>
        <taxon>Lysobacteraceae</taxon>
        <taxon>Xanthomonas</taxon>
    </lineage>
</organism>
<protein>
    <submittedName>
        <fullName evidence="3">Serine hydrolase</fullName>
    </submittedName>
</protein>
<gene>
    <name evidence="3" type="ORF">JR064_00500</name>
</gene>
<evidence type="ECO:0000259" key="2">
    <source>
        <dbReference type="Pfam" id="PF00144"/>
    </source>
</evidence>
<dbReference type="InterPro" id="IPR001466">
    <property type="entry name" value="Beta-lactam-related"/>
</dbReference>
<dbReference type="Gene3D" id="3.40.710.10">
    <property type="entry name" value="DD-peptidase/beta-lactamase superfamily"/>
    <property type="match status" value="1"/>
</dbReference>
<dbReference type="InterPro" id="IPR012338">
    <property type="entry name" value="Beta-lactam/transpept-like"/>
</dbReference>
<feature type="signal peptide" evidence="1">
    <location>
        <begin position="1"/>
        <end position="19"/>
    </location>
</feature>
<evidence type="ECO:0000313" key="3">
    <source>
        <dbReference type="EMBL" id="MBN6100644.1"/>
    </source>
</evidence>
<keyword evidence="4" id="KW-1185">Reference proteome</keyword>
<dbReference type="PANTHER" id="PTHR46825">
    <property type="entry name" value="D-ALANYL-D-ALANINE-CARBOXYPEPTIDASE/ENDOPEPTIDASE AMPH"/>
    <property type="match status" value="1"/>
</dbReference>
<reference evidence="3 4" key="1">
    <citation type="submission" date="2021-02" db="EMBL/GenBank/DDBJ databases">
        <title>Taxonomically Unique Crown Gall-Associated Xanthomonas Stains Have Deficiency in Virulence Repertories.</title>
        <authorList>
            <person name="Mafakheri H."/>
            <person name="Taghavi S.M."/>
            <person name="Dimkic I."/>
            <person name="Nemanja K."/>
            <person name="Osdaghi E."/>
        </authorList>
    </citation>
    <scope>NUCLEOTIDE SEQUENCE [LARGE SCALE GENOMIC DNA]</scope>
    <source>
        <strain evidence="3 4">FX4</strain>
    </source>
</reference>
<comment type="caution">
    <text evidence="3">The sequence shown here is derived from an EMBL/GenBank/DDBJ whole genome shotgun (WGS) entry which is preliminary data.</text>
</comment>
<feature type="domain" description="Beta-lactamase-related" evidence="2">
    <location>
        <begin position="52"/>
        <end position="376"/>
    </location>
</feature>
<sequence length="483" mass="50779">MRLLTLLALGVVSCNIAGAAPPASSAQMRRVETGLLPAVVVQDQATTTLSLREQMDALHVPGVSIAVIHGGRVDWAKGYGVTAADGAPVDARTLFQAGSVSKPVAAMAALKLVQDKRLALDAPVNALLKTWKLPDSVYTRDHPVTLRQLLSHSAGTSVHGFDGYAQGAAVPTLQQVLDGQAPANSAPVVVDAPVGERYRYSGGGYTVMQQLLIDVGGKPFPDLLRDSVLAPLRMEASGYTQPLPAAVLAKAAQPHDAMGQPIAGGAHVYPELAAAGLWSNAEDLARYALELCAASAGHGRVLSAASVRGMLTPVRGDYGLGLQIGGHGARRYAYHDGSNAGYKATLVVYPDRCDGAVVLSNGDQGYQLGLEIVRAVAAAYDWPDFRPIQRQAASVDIAVLRRFVGSFAIPELGTFDIREGAGGLQVELRKDQAYPLIPSSEHAFFLSAQDIVIRFDAGQADLGTIDAGSFHAPFRRVPADSAR</sequence>
<name>A0ABS3B185_9XANT</name>
<dbReference type="RefSeq" id="WP_206228459.1">
    <property type="nucleotide sequence ID" value="NZ_JAFIWB010000001.1"/>
</dbReference>
<dbReference type="SUPFAM" id="SSF56601">
    <property type="entry name" value="beta-lactamase/transpeptidase-like"/>
    <property type="match status" value="1"/>
</dbReference>
<keyword evidence="1" id="KW-0732">Signal</keyword>
<evidence type="ECO:0000256" key="1">
    <source>
        <dbReference type="SAM" id="SignalP"/>
    </source>
</evidence>
<dbReference type="GO" id="GO:0016787">
    <property type="term" value="F:hydrolase activity"/>
    <property type="evidence" value="ECO:0007669"/>
    <property type="project" value="UniProtKB-KW"/>
</dbReference>
<proteinExistence type="predicted"/>
<dbReference type="Proteomes" id="UP000695802">
    <property type="component" value="Unassembled WGS sequence"/>
</dbReference>
<dbReference type="EMBL" id="JAFIWB010000001">
    <property type="protein sequence ID" value="MBN6100644.1"/>
    <property type="molecule type" value="Genomic_DNA"/>
</dbReference>
<evidence type="ECO:0000313" key="4">
    <source>
        <dbReference type="Proteomes" id="UP000695802"/>
    </source>
</evidence>
<accession>A0ABS3B185</accession>
<keyword evidence="3" id="KW-0378">Hydrolase</keyword>
<feature type="chain" id="PRO_5045558963" evidence="1">
    <location>
        <begin position="20"/>
        <end position="483"/>
    </location>
</feature>
<dbReference type="Pfam" id="PF00144">
    <property type="entry name" value="Beta-lactamase"/>
    <property type="match status" value="1"/>
</dbReference>